<dbReference type="Proteomes" id="UP000230066">
    <property type="component" value="Unassembled WGS sequence"/>
</dbReference>
<keyword evidence="2" id="KW-0812">Transmembrane</keyword>
<evidence type="ECO:0000256" key="2">
    <source>
        <dbReference type="SAM" id="Phobius"/>
    </source>
</evidence>
<gene>
    <name evidence="3" type="ORF">D915_008965</name>
</gene>
<evidence type="ECO:0000313" key="3">
    <source>
        <dbReference type="EMBL" id="THD20407.1"/>
    </source>
</evidence>
<evidence type="ECO:0000313" key="4">
    <source>
        <dbReference type="Proteomes" id="UP000230066"/>
    </source>
</evidence>
<accession>A0A4E0RH29</accession>
<name>A0A4E0RH29_FASHE</name>
<keyword evidence="2" id="KW-1133">Transmembrane helix</keyword>
<feature type="compositionally biased region" description="Polar residues" evidence="1">
    <location>
        <begin position="40"/>
        <end position="59"/>
    </location>
</feature>
<sequence>MSSVGSAPTKSTTGRMSAFPEKKPTAGRTGVPQGRPSSKPEATSGTKENTASRQSSVSGSAVKKPVNKAMSNVPLTTAAPAATGTVSNDTPSLAAETAAAEAAAAAATSAENNHELVPEISQPDENYPSSPDVELMDMHHVNGHERELNGTGAHADADADDAENDPTGTTHRVTKNSSLVTNVLSDELMQLDMNAERISHELDPFDMSHPVRDAHTDELTDPIIAWGEPQGLPVPPPGKFVVLDMLLFLFPLVFVYFR</sequence>
<dbReference type="AlphaFoldDB" id="A0A4E0RH29"/>
<reference evidence="3" key="1">
    <citation type="submission" date="2019-03" db="EMBL/GenBank/DDBJ databases">
        <title>Improved annotation for the trematode Fasciola hepatica.</title>
        <authorList>
            <person name="Choi Y.-J."/>
            <person name="Martin J."/>
            <person name="Mitreva M."/>
        </authorList>
    </citation>
    <scope>NUCLEOTIDE SEQUENCE [LARGE SCALE GENOMIC DNA]</scope>
</reference>
<comment type="caution">
    <text evidence="3">The sequence shown here is derived from an EMBL/GenBank/DDBJ whole genome shotgun (WGS) entry which is preliminary data.</text>
</comment>
<feature type="region of interest" description="Disordered" evidence="1">
    <location>
        <begin position="1"/>
        <end position="130"/>
    </location>
</feature>
<organism evidence="3 4">
    <name type="scientific">Fasciola hepatica</name>
    <name type="common">Liver fluke</name>
    <dbReference type="NCBI Taxonomy" id="6192"/>
    <lineage>
        <taxon>Eukaryota</taxon>
        <taxon>Metazoa</taxon>
        <taxon>Spiralia</taxon>
        <taxon>Lophotrochozoa</taxon>
        <taxon>Platyhelminthes</taxon>
        <taxon>Trematoda</taxon>
        <taxon>Digenea</taxon>
        <taxon>Plagiorchiida</taxon>
        <taxon>Echinostomata</taxon>
        <taxon>Echinostomatoidea</taxon>
        <taxon>Fasciolidae</taxon>
        <taxon>Fasciola</taxon>
    </lineage>
</organism>
<feature type="compositionally biased region" description="Low complexity" evidence="1">
    <location>
        <begin position="94"/>
        <end position="111"/>
    </location>
</feature>
<dbReference type="EMBL" id="JXXN02004684">
    <property type="protein sequence ID" value="THD20407.1"/>
    <property type="molecule type" value="Genomic_DNA"/>
</dbReference>
<proteinExistence type="predicted"/>
<feature type="transmembrane region" description="Helical" evidence="2">
    <location>
        <begin position="240"/>
        <end position="257"/>
    </location>
</feature>
<evidence type="ECO:0000256" key="1">
    <source>
        <dbReference type="SAM" id="MobiDB-lite"/>
    </source>
</evidence>
<keyword evidence="4" id="KW-1185">Reference proteome</keyword>
<keyword evidence="2" id="KW-0472">Membrane</keyword>
<feature type="compositionally biased region" description="Polar residues" evidence="1">
    <location>
        <begin position="1"/>
        <end position="15"/>
    </location>
</feature>
<feature type="region of interest" description="Disordered" evidence="1">
    <location>
        <begin position="146"/>
        <end position="173"/>
    </location>
</feature>
<protein>
    <submittedName>
        <fullName evidence="3">Uncharacterized protein</fullName>
    </submittedName>
</protein>
<feature type="compositionally biased region" description="Low complexity" evidence="1">
    <location>
        <begin position="76"/>
        <end position="85"/>
    </location>
</feature>